<comment type="similarity">
    <text evidence="5">Belongs to the class-II pyridoxal-phosphate-dependent aminotransferase family. MalY/PatB cystathionine beta-lyase subfamily.</text>
</comment>
<dbReference type="PANTHER" id="PTHR43525">
    <property type="entry name" value="PROTEIN MALY"/>
    <property type="match status" value="1"/>
</dbReference>
<organism evidence="7 8">
    <name type="scientific">Candidatus Scatomorpha merdipullorum</name>
    <dbReference type="NCBI Taxonomy" id="2840927"/>
    <lineage>
        <taxon>Bacteria</taxon>
        <taxon>Bacillati</taxon>
        <taxon>Bacillota</taxon>
        <taxon>Clostridia</taxon>
        <taxon>Eubacteriales</taxon>
        <taxon>Candidatus Scatomorpha</taxon>
    </lineage>
</organism>
<dbReference type="Proteomes" id="UP000824001">
    <property type="component" value="Unassembled WGS sequence"/>
</dbReference>
<evidence type="ECO:0000313" key="8">
    <source>
        <dbReference type="Proteomes" id="UP000824001"/>
    </source>
</evidence>
<evidence type="ECO:0000256" key="5">
    <source>
        <dbReference type="ARBA" id="ARBA00037974"/>
    </source>
</evidence>
<dbReference type="EMBL" id="DVJK01000100">
    <property type="protein sequence ID" value="HIS66623.1"/>
    <property type="molecule type" value="Genomic_DNA"/>
</dbReference>
<dbReference type="Gene3D" id="3.90.1150.10">
    <property type="entry name" value="Aspartate Aminotransferase, domain 1"/>
    <property type="match status" value="1"/>
</dbReference>
<dbReference type="PANTHER" id="PTHR43525:SF1">
    <property type="entry name" value="PROTEIN MALY"/>
    <property type="match status" value="1"/>
</dbReference>
<gene>
    <name evidence="7" type="ORF">IAC18_03555</name>
</gene>
<dbReference type="InterPro" id="IPR051798">
    <property type="entry name" value="Class-II_PLP-Dep_Aminotrans"/>
</dbReference>
<evidence type="ECO:0000259" key="6">
    <source>
        <dbReference type="Pfam" id="PF00155"/>
    </source>
</evidence>
<dbReference type="SUPFAM" id="SSF53383">
    <property type="entry name" value="PLP-dependent transferases"/>
    <property type="match status" value="1"/>
</dbReference>
<dbReference type="InterPro" id="IPR027619">
    <property type="entry name" value="C-S_lyase_PatB-like"/>
</dbReference>
<comment type="caution">
    <text evidence="7">The sequence shown here is derived from an EMBL/GenBank/DDBJ whole genome shotgun (WGS) entry which is preliminary data.</text>
</comment>
<evidence type="ECO:0000256" key="3">
    <source>
        <dbReference type="ARBA" id="ARBA00022898"/>
    </source>
</evidence>
<dbReference type="EC" id="4.4.1.13" evidence="2"/>
<keyword evidence="7" id="KW-0808">Transferase</keyword>
<accession>A0A9D1JVA8</accession>
<dbReference type="Gene3D" id="3.40.640.10">
    <property type="entry name" value="Type I PLP-dependent aspartate aminotransferase-like (Major domain)"/>
    <property type="match status" value="1"/>
</dbReference>
<dbReference type="InterPro" id="IPR015421">
    <property type="entry name" value="PyrdxlP-dep_Trfase_major"/>
</dbReference>
<dbReference type="Pfam" id="PF00155">
    <property type="entry name" value="Aminotran_1_2"/>
    <property type="match status" value="1"/>
</dbReference>
<keyword evidence="4" id="KW-0456">Lyase</keyword>
<dbReference type="InterPro" id="IPR004839">
    <property type="entry name" value="Aminotransferase_I/II_large"/>
</dbReference>
<reference evidence="7" key="2">
    <citation type="journal article" date="2021" name="PeerJ">
        <title>Extensive microbial diversity within the chicken gut microbiome revealed by metagenomics and culture.</title>
        <authorList>
            <person name="Gilroy R."/>
            <person name="Ravi A."/>
            <person name="Getino M."/>
            <person name="Pursley I."/>
            <person name="Horton D.L."/>
            <person name="Alikhan N.F."/>
            <person name="Baker D."/>
            <person name="Gharbi K."/>
            <person name="Hall N."/>
            <person name="Watson M."/>
            <person name="Adriaenssens E.M."/>
            <person name="Foster-Nyarko E."/>
            <person name="Jarju S."/>
            <person name="Secka A."/>
            <person name="Antonio M."/>
            <person name="Oren A."/>
            <person name="Chaudhuri R.R."/>
            <person name="La Ragione R."/>
            <person name="Hildebrand F."/>
            <person name="Pallen M.J."/>
        </authorList>
    </citation>
    <scope>NUCLEOTIDE SEQUENCE</scope>
    <source>
        <strain evidence="7">ChiHjej10B9-9673</strain>
    </source>
</reference>
<protein>
    <recommendedName>
        <fullName evidence="2">cysteine-S-conjugate beta-lyase</fullName>
        <ecNumber evidence="2">4.4.1.13</ecNumber>
    </recommendedName>
</protein>
<sequence>MDFNFNFNEAIDRAATVSIKWSPELRREMYGDGGVIPMGIADMDLKTAPCVAEAIQNRAAHETYGYGYASREYLAACAGWQRERHGWEVKPEWICYTPGVNMALVCAVEMYTSPGERVIIQSPVYYPYYDYVRGTGRKIAYNPLVERGGRWEMDFAALEALAREPDVRLMILCSPHNPVGRAWTREELERVGRICIDNGVMLAVDEIHADLVLPPNRHVPFASISEEFARNCIVCTSPSKTFNLAGLLVSDIIIPDDGIRAAFEAKMQPYYLWPGTFGTVAQTAAYTKGAPWLDALLEFLAGNARHIEEFVAVRMPRVRFRAPEATYLGWLDFRACGMGPEELWNFMLREARVATDNGPMFGPNGEGDGFQRLNFACPRQQLDAALERIASALERRGLAK</sequence>
<name>A0A9D1JVA8_9FIRM</name>
<reference evidence="7" key="1">
    <citation type="submission" date="2020-10" db="EMBL/GenBank/DDBJ databases">
        <authorList>
            <person name="Gilroy R."/>
        </authorList>
    </citation>
    <scope>NUCLEOTIDE SEQUENCE</scope>
    <source>
        <strain evidence="7">ChiHjej10B9-9673</strain>
    </source>
</reference>
<evidence type="ECO:0000256" key="4">
    <source>
        <dbReference type="ARBA" id="ARBA00023239"/>
    </source>
</evidence>
<evidence type="ECO:0000313" key="7">
    <source>
        <dbReference type="EMBL" id="HIS66623.1"/>
    </source>
</evidence>
<evidence type="ECO:0000256" key="1">
    <source>
        <dbReference type="ARBA" id="ARBA00001933"/>
    </source>
</evidence>
<dbReference type="GO" id="GO:0047804">
    <property type="term" value="F:cysteine-S-conjugate beta-lyase activity"/>
    <property type="evidence" value="ECO:0007669"/>
    <property type="project" value="UniProtKB-EC"/>
</dbReference>
<feature type="domain" description="Aminotransferase class I/classII large" evidence="6">
    <location>
        <begin position="35"/>
        <end position="389"/>
    </location>
</feature>
<dbReference type="GO" id="GO:0008483">
    <property type="term" value="F:transaminase activity"/>
    <property type="evidence" value="ECO:0007669"/>
    <property type="project" value="UniProtKB-KW"/>
</dbReference>
<dbReference type="InterPro" id="IPR015424">
    <property type="entry name" value="PyrdxlP-dep_Trfase"/>
</dbReference>
<keyword evidence="7" id="KW-0032">Aminotransferase</keyword>
<comment type="cofactor">
    <cofactor evidence="1">
        <name>pyridoxal 5'-phosphate</name>
        <dbReference type="ChEBI" id="CHEBI:597326"/>
    </cofactor>
</comment>
<evidence type="ECO:0000256" key="2">
    <source>
        <dbReference type="ARBA" id="ARBA00012224"/>
    </source>
</evidence>
<proteinExistence type="inferred from homology"/>
<dbReference type="CDD" id="cd00609">
    <property type="entry name" value="AAT_like"/>
    <property type="match status" value="1"/>
</dbReference>
<dbReference type="GO" id="GO:0030170">
    <property type="term" value="F:pyridoxal phosphate binding"/>
    <property type="evidence" value="ECO:0007669"/>
    <property type="project" value="InterPro"/>
</dbReference>
<dbReference type="AlphaFoldDB" id="A0A9D1JVA8"/>
<dbReference type="InterPro" id="IPR015422">
    <property type="entry name" value="PyrdxlP-dep_Trfase_small"/>
</dbReference>
<keyword evidence="3" id="KW-0663">Pyridoxal phosphate</keyword>
<dbReference type="NCBIfam" id="TIGR04350">
    <property type="entry name" value="C_S_lyase_PatB"/>
    <property type="match status" value="1"/>
</dbReference>